<evidence type="ECO:0000313" key="1">
    <source>
        <dbReference type="EMBL" id="CAE2199150.1"/>
    </source>
</evidence>
<reference evidence="1" key="1">
    <citation type="submission" date="2021-01" db="EMBL/GenBank/DDBJ databases">
        <authorList>
            <person name="Corre E."/>
            <person name="Pelletier E."/>
            <person name="Niang G."/>
            <person name="Scheremetjew M."/>
            <person name="Finn R."/>
            <person name="Kale V."/>
            <person name="Holt S."/>
            <person name="Cochrane G."/>
            <person name="Meng A."/>
            <person name="Brown T."/>
            <person name="Cohen L."/>
        </authorList>
    </citation>
    <scope>NUCLEOTIDE SEQUENCE</scope>
    <source>
        <strain evidence="1">DIVA3 518/3/11/1/6</strain>
    </source>
</reference>
<protein>
    <submittedName>
        <fullName evidence="1">Uncharacterized protein</fullName>
    </submittedName>
</protein>
<organism evidence="1">
    <name type="scientific">Vannella robusta</name>
    <dbReference type="NCBI Taxonomy" id="1487602"/>
    <lineage>
        <taxon>Eukaryota</taxon>
        <taxon>Amoebozoa</taxon>
        <taxon>Discosea</taxon>
        <taxon>Flabellinia</taxon>
        <taxon>Vannellidae</taxon>
        <taxon>Vannella</taxon>
    </lineage>
</organism>
<name>A0A7S4HHA8_9EUKA</name>
<dbReference type="AlphaFoldDB" id="A0A7S4HHA8"/>
<gene>
    <name evidence="1" type="ORF">VSP0166_LOCUS369</name>
</gene>
<sequence length="142" mass="15924">MPTWNSVSRLPSSIVEETKHVASSTKQTTIGASQEIQQTYNSILQTAKDNALAIVLVPSTSITASVLLKNRGFVVRCLGTAFTASTAIYCCYPRETMQFIHKRINRQYYPEKERVPTPSERFVKLNNSVINDVLSRPSDNKE</sequence>
<proteinExistence type="predicted"/>
<dbReference type="EMBL" id="HBKP01000530">
    <property type="protein sequence ID" value="CAE2199150.1"/>
    <property type="molecule type" value="Transcribed_RNA"/>
</dbReference>
<accession>A0A7S4HHA8</accession>